<comment type="caution">
    <text evidence="2">The sequence shown here is derived from an EMBL/GenBank/DDBJ whole genome shotgun (WGS) entry which is preliminary data.</text>
</comment>
<protein>
    <submittedName>
        <fullName evidence="2">Uncharacterized protein</fullName>
    </submittedName>
</protein>
<gene>
    <name evidence="2" type="ORF">PR048_008104</name>
</gene>
<keyword evidence="3" id="KW-1185">Reference proteome</keyword>
<proteinExistence type="predicted"/>
<dbReference type="Proteomes" id="UP001159363">
    <property type="component" value="Chromosome 3"/>
</dbReference>
<accession>A0ABQ9HW55</accession>
<evidence type="ECO:0000313" key="2">
    <source>
        <dbReference type="EMBL" id="KAJ8888612.1"/>
    </source>
</evidence>
<dbReference type="EMBL" id="JARBHB010000003">
    <property type="protein sequence ID" value="KAJ8888612.1"/>
    <property type="molecule type" value="Genomic_DNA"/>
</dbReference>
<sequence>MLTLQKCFVHLRAVKGGAQICSQWDIVCSQRCMMQTCAVAAARRRRREWENDESPDYIVKRQTELYHNAVTARVPNAYANLERGHFTRLFAIIAYAVRCCTAVLLTVEVGCVFSTTPLGRVRSERIYLGSEVLRTDEDGRGKYGAAPGTGMKARKKWEIPEKTGGPVASSGTNPTCESPRVTPPGIEPGSPWREASSLTAKPPRHHGDFRDTIFIYQLNNLAHKPMAEAENRHKKTVTTSAT</sequence>
<feature type="region of interest" description="Disordered" evidence="1">
    <location>
        <begin position="139"/>
        <end position="206"/>
    </location>
</feature>
<organism evidence="2 3">
    <name type="scientific">Dryococelus australis</name>
    <dbReference type="NCBI Taxonomy" id="614101"/>
    <lineage>
        <taxon>Eukaryota</taxon>
        <taxon>Metazoa</taxon>
        <taxon>Ecdysozoa</taxon>
        <taxon>Arthropoda</taxon>
        <taxon>Hexapoda</taxon>
        <taxon>Insecta</taxon>
        <taxon>Pterygota</taxon>
        <taxon>Neoptera</taxon>
        <taxon>Polyneoptera</taxon>
        <taxon>Phasmatodea</taxon>
        <taxon>Verophasmatodea</taxon>
        <taxon>Anareolatae</taxon>
        <taxon>Phasmatidae</taxon>
        <taxon>Eurycanthinae</taxon>
        <taxon>Dryococelus</taxon>
    </lineage>
</organism>
<reference evidence="2 3" key="1">
    <citation type="submission" date="2023-02" db="EMBL/GenBank/DDBJ databases">
        <title>LHISI_Scaffold_Assembly.</title>
        <authorList>
            <person name="Stuart O.P."/>
            <person name="Cleave R."/>
            <person name="Magrath M.J.L."/>
            <person name="Mikheyev A.S."/>
        </authorList>
    </citation>
    <scope>NUCLEOTIDE SEQUENCE [LARGE SCALE GENOMIC DNA]</scope>
    <source>
        <strain evidence="2">Daus_M_001</strain>
        <tissue evidence="2">Leg muscle</tissue>
    </source>
</reference>
<name>A0ABQ9HW55_9NEOP</name>
<evidence type="ECO:0000256" key="1">
    <source>
        <dbReference type="SAM" id="MobiDB-lite"/>
    </source>
</evidence>
<evidence type="ECO:0000313" key="3">
    <source>
        <dbReference type="Proteomes" id="UP001159363"/>
    </source>
</evidence>